<proteinExistence type="predicted"/>
<dbReference type="RefSeq" id="WP_106632894.1">
    <property type="nucleotide sequence ID" value="NZ_PXXO01000015.1"/>
</dbReference>
<dbReference type="EMBL" id="PXXO01000015">
    <property type="protein sequence ID" value="PSJ04151.1"/>
    <property type="molecule type" value="Genomic_DNA"/>
</dbReference>
<feature type="chain" id="PRO_5015132596" evidence="1">
    <location>
        <begin position="24"/>
        <end position="128"/>
    </location>
</feature>
<dbReference type="AlphaFoldDB" id="A0A2P7MSH3"/>
<dbReference type="OrthoDB" id="9976374at2"/>
<dbReference type="Proteomes" id="UP000243002">
    <property type="component" value="Unassembled WGS sequence"/>
</dbReference>
<protein>
    <submittedName>
        <fullName evidence="2">Uncharacterized protein</fullName>
    </submittedName>
</protein>
<evidence type="ECO:0000313" key="3">
    <source>
        <dbReference type="Proteomes" id="UP000243002"/>
    </source>
</evidence>
<sequence length="128" mass="14383">MKSFPLPRLALVLGLLGSGAVSAGSALADPQFSGRAVAPWGPNSGLQRGLVQAQRALADQSYRQTQWRLDQLDRCLSSARERWDNVQCLRRDEQARERQRRRDQQEWQLLMGRQGFTAQLPGRPGLSL</sequence>
<gene>
    <name evidence="2" type="ORF">C7K55_11615</name>
</gene>
<reference evidence="2 3" key="1">
    <citation type="journal article" date="2018" name="Environ. Microbiol.">
        <title>Ecological and genomic features of two widespread freshwater picocyanobacteria.</title>
        <authorList>
            <person name="Cabello-Yeves P.J."/>
            <person name="Picazo A."/>
            <person name="Camacho A."/>
            <person name="Callieri C."/>
            <person name="Rosselli R."/>
            <person name="Roda-Garcia J.J."/>
            <person name="Coutinho F.H."/>
            <person name="Rodriguez-Valera F."/>
        </authorList>
    </citation>
    <scope>NUCLEOTIDE SEQUENCE [LARGE SCALE GENOMIC DNA]</scope>
    <source>
        <strain evidence="2 3">Tous</strain>
    </source>
</reference>
<evidence type="ECO:0000256" key="1">
    <source>
        <dbReference type="SAM" id="SignalP"/>
    </source>
</evidence>
<comment type="caution">
    <text evidence="2">The sequence shown here is derived from an EMBL/GenBank/DDBJ whole genome shotgun (WGS) entry which is preliminary data.</text>
</comment>
<evidence type="ECO:0000313" key="2">
    <source>
        <dbReference type="EMBL" id="PSJ04151.1"/>
    </source>
</evidence>
<organism evidence="2 3">
    <name type="scientific">Cyanobium usitatum str. Tous</name>
    <dbReference type="NCBI Taxonomy" id="2116684"/>
    <lineage>
        <taxon>Bacteria</taxon>
        <taxon>Bacillati</taxon>
        <taxon>Cyanobacteriota</taxon>
        <taxon>Cyanophyceae</taxon>
        <taxon>Synechococcales</taxon>
        <taxon>Prochlorococcaceae</taxon>
        <taxon>Cyanobium</taxon>
    </lineage>
</organism>
<keyword evidence="3" id="KW-1185">Reference proteome</keyword>
<feature type="signal peptide" evidence="1">
    <location>
        <begin position="1"/>
        <end position="23"/>
    </location>
</feature>
<name>A0A2P7MSH3_9CYAN</name>
<accession>A0A2P7MSH3</accession>
<keyword evidence="1" id="KW-0732">Signal</keyword>